<sequence length="428" mass="44116">MSSMFKSLSVRNYRLFAAGQAVSNTGTWMQRIAQDWVVLGLTHNSGTALGTVTALQFLSVVAFSVWGGSLADRWDRRKLLMITQALLGLGSLTLGLLVVSGRVTIWEVYAIALAVGTASAVDNPTRQTFVGELVGSDLLPNAVSLNSAVFNLARMAGPALAGVLIPVVGSGWVTLANAGSYAAVLLGLALMRPGELVRRPARERGARAFRQTLAFIRTRPAMALVMVQAGLTGMFGLNTQITTALMATGAFHARATGFGLLTTAFALGSLGGALAAARRREVGAALVLTSAAVTGGLELLSAAAPDTWAFAALLVPTGAAAFVFITSANTTTQLSAPDHIRGRVMGVYMLVYLGGVPIGAQLTGWLGQVCGPRWTLALGGAVTAATAGIASVVLRRFPEPPVTDDPPAPDRPPGAAPDGVPKAASSRS</sequence>
<evidence type="ECO:0000256" key="7">
    <source>
        <dbReference type="SAM" id="MobiDB-lite"/>
    </source>
</evidence>
<dbReference type="InterPro" id="IPR036259">
    <property type="entry name" value="MFS_trans_sf"/>
</dbReference>
<feature type="compositionally biased region" description="Pro residues" evidence="7">
    <location>
        <begin position="399"/>
        <end position="415"/>
    </location>
</feature>
<dbReference type="Gene3D" id="1.20.1250.20">
    <property type="entry name" value="MFS general substrate transporter like domains"/>
    <property type="match status" value="1"/>
</dbReference>
<accession>A0A561UAC9</accession>
<dbReference type="PANTHER" id="PTHR23513">
    <property type="entry name" value="INTEGRAL MEMBRANE EFFLUX PROTEIN-RELATED"/>
    <property type="match status" value="1"/>
</dbReference>
<dbReference type="EMBL" id="VIWT01000001">
    <property type="protein sequence ID" value="TWF96307.1"/>
    <property type="molecule type" value="Genomic_DNA"/>
</dbReference>
<keyword evidence="5 8" id="KW-1133">Transmembrane helix</keyword>
<keyword evidence="11" id="KW-1185">Reference proteome</keyword>
<keyword evidence="4 8" id="KW-0812">Transmembrane</keyword>
<feature type="transmembrane region" description="Helical" evidence="8">
    <location>
        <begin position="212"/>
        <end position="237"/>
    </location>
</feature>
<feature type="transmembrane region" description="Helical" evidence="8">
    <location>
        <begin position="284"/>
        <end position="302"/>
    </location>
</feature>
<dbReference type="PANTHER" id="PTHR23513:SF11">
    <property type="entry name" value="STAPHYLOFERRIN A TRANSPORTER"/>
    <property type="match status" value="1"/>
</dbReference>
<dbReference type="SUPFAM" id="SSF103473">
    <property type="entry name" value="MFS general substrate transporter"/>
    <property type="match status" value="1"/>
</dbReference>
<gene>
    <name evidence="10" type="ORF">FHX73_1171</name>
</gene>
<dbReference type="InterPro" id="IPR010290">
    <property type="entry name" value="TM_effector"/>
</dbReference>
<name>A0A561UAC9_9ACTN</name>
<dbReference type="RefSeq" id="WP_211786101.1">
    <property type="nucleotide sequence ID" value="NZ_BAAAMZ010000020.1"/>
</dbReference>
<feature type="transmembrane region" description="Helical" evidence="8">
    <location>
        <begin position="374"/>
        <end position="394"/>
    </location>
</feature>
<evidence type="ECO:0000256" key="4">
    <source>
        <dbReference type="ARBA" id="ARBA00022692"/>
    </source>
</evidence>
<comment type="caution">
    <text evidence="10">The sequence shown here is derived from an EMBL/GenBank/DDBJ whole genome shotgun (WGS) entry which is preliminary data.</text>
</comment>
<comment type="subcellular location">
    <subcellularLocation>
        <location evidence="1">Cell membrane</location>
        <topology evidence="1">Multi-pass membrane protein</topology>
    </subcellularLocation>
</comment>
<dbReference type="CDD" id="cd06173">
    <property type="entry name" value="MFS_MefA_like"/>
    <property type="match status" value="1"/>
</dbReference>
<evidence type="ECO:0000256" key="5">
    <source>
        <dbReference type="ARBA" id="ARBA00022989"/>
    </source>
</evidence>
<evidence type="ECO:0000256" key="2">
    <source>
        <dbReference type="ARBA" id="ARBA00022448"/>
    </source>
</evidence>
<evidence type="ECO:0000313" key="10">
    <source>
        <dbReference type="EMBL" id="TWF96307.1"/>
    </source>
</evidence>
<dbReference type="InterPro" id="IPR020846">
    <property type="entry name" value="MFS_dom"/>
</dbReference>
<evidence type="ECO:0000313" key="11">
    <source>
        <dbReference type="Proteomes" id="UP000317940"/>
    </source>
</evidence>
<keyword evidence="6 8" id="KW-0472">Membrane</keyword>
<evidence type="ECO:0000256" key="6">
    <source>
        <dbReference type="ARBA" id="ARBA00023136"/>
    </source>
</evidence>
<keyword evidence="2" id="KW-0813">Transport</keyword>
<evidence type="ECO:0000256" key="8">
    <source>
        <dbReference type="SAM" id="Phobius"/>
    </source>
</evidence>
<evidence type="ECO:0000256" key="3">
    <source>
        <dbReference type="ARBA" id="ARBA00022475"/>
    </source>
</evidence>
<feature type="transmembrane region" description="Helical" evidence="8">
    <location>
        <begin position="79"/>
        <end position="99"/>
    </location>
</feature>
<dbReference type="Proteomes" id="UP000317940">
    <property type="component" value="Unassembled WGS sequence"/>
</dbReference>
<dbReference type="PROSITE" id="PS50850">
    <property type="entry name" value="MFS"/>
    <property type="match status" value="1"/>
</dbReference>
<dbReference type="GO" id="GO:0005886">
    <property type="term" value="C:plasma membrane"/>
    <property type="evidence" value="ECO:0007669"/>
    <property type="project" value="UniProtKB-SubCell"/>
</dbReference>
<evidence type="ECO:0000256" key="1">
    <source>
        <dbReference type="ARBA" id="ARBA00004651"/>
    </source>
</evidence>
<protein>
    <submittedName>
        <fullName evidence="10">Putative MFS family arabinose efflux permease</fullName>
    </submittedName>
</protein>
<feature type="transmembrane region" description="Helical" evidence="8">
    <location>
        <begin position="172"/>
        <end position="191"/>
    </location>
</feature>
<keyword evidence="3" id="KW-1003">Cell membrane</keyword>
<feature type="transmembrane region" description="Helical" evidence="8">
    <location>
        <begin position="308"/>
        <end position="326"/>
    </location>
</feature>
<feature type="transmembrane region" description="Helical" evidence="8">
    <location>
        <begin position="347"/>
        <end position="368"/>
    </location>
</feature>
<dbReference type="Pfam" id="PF05977">
    <property type="entry name" value="MFS_3"/>
    <property type="match status" value="1"/>
</dbReference>
<feature type="domain" description="Major facilitator superfamily (MFS) profile" evidence="9">
    <location>
        <begin position="1"/>
        <end position="403"/>
    </location>
</feature>
<dbReference type="GO" id="GO:0022857">
    <property type="term" value="F:transmembrane transporter activity"/>
    <property type="evidence" value="ECO:0007669"/>
    <property type="project" value="InterPro"/>
</dbReference>
<evidence type="ECO:0000259" key="9">
    <source>
        <dbReference type="PROSITE" id="PS50850"/>
    </source>
</evidence>
<dbReference type="AlphaFoldDB" id="A0A561UAC9"/>
<reference evidence="10 11" key="1">
    <citation type="submission" date="2019-06" db="EMBL/GenBank/DDBJ databases">
        <title>Sequencing the genomes of 1000 actinobacteria strains.</title>
        <authorList>
            <person name="Klenk H.-P."/>
        </authorList>
    </citation>
    <scope>NUCLEOTIDE SEQUENCE [LARGE SCALE GENOMIC DNA]</scope>
    <source>
        <strain evidence="10 11">DSM 44826</strain>
    </source>
</reference>
<feature type="transmembrane region" description="Helical" evidence="8">
    <location>
        <begin position="257"/>
        <end position="277"/>
    </location>
</feature>
<organism evidence="10 11">
    <name type="scientific">Kitasatospora viridis</name>
    <dbReference type="NCBI Taxonomy" id="281105"/>
    <lineage>
        <taxon>Bacteria</taxon>
        <taxon>Bacillati</taxon>
        <taxon>Actinomycetota</taxon>
        <taxon>Actinomycetes</taxon>
        <taxon>Kitasatosporales</taxon>
        <taxon>Streptomycetaceae</taxon>
        <taxon>Kitasatospora</taxon>
    </lineage>
</organism>
<proteinExistence type="predicted"/>
<feature type="transmembrane region" description="Helical" evidence="8">
    <location>
        <begin position="48"/>
        <end position="67"/>
    </location>
</feature>
<feature type="region of interest" description="Disordered" evidence="7">
    <location>
        <begin position="398"/>
        <end position="428"/>
    </location>
</feature>